<comment type="catalytic activity">
    <reaction evidence="5 6">
        <text>(6R)-5,10-methylene-5,6,7,8-tetrahydrofolate + 3-methyl-2-oxobutanoate + H2O = 2-dehydropantoate + (6S)-5,6,7,8-tetrahydrofolate</text>
        <dbReference type="Rhea" id="RHEA:11824"/>
        <dbReference type="ChEBI" id="CHEBI:11561"/>
        <dbReference type="ChEBI" id="CHEBI:11851"/>
        <dbReference type="ChEBI" id="CHEBI:15377"/>
        <dbReference type="ChEBI" id="CHEBI:15636"/>
        <dbReference type="ChEBI" id="CHEBI:57453"/>
        <dbReference type="EC" id="2.1.2.11"/>
    </reaction>
</comment>
<dbReference type="Pfam" id="PF02548">
    <property type="entry name" value="Pantoate_transf"/>
    <property type="match status" value="1"/>
</dbReference>
<sequence length="564" mass="61719">MGPSKIHQTSFRQFLFSASSSHWVVRPCQRRWMSVRPPSPTPSPATTSTPIPPRKKVTIQALHALRASKTPITMITAYDYPTALACSSSPLTDITLVGDSLAQVALGYSSTTQLKLPEMIHHVKAVARGTTHPFLVADMPFGTYHVSVEEAVRSAVSMVGEGGVEGVKLEGGVEIADVVKKLTQVGIPVMAHVGLLPQRHAALSGYKVQGRSIEGAKKVVQDALALQKAGAFAMVVEAVPKELGKYVTDILKIPTIGIGAGPGTSGQVLVFDDIMGTWSGHKANVFQFAEDISKQYPYITDFICNAGLASFNGIHWPSCLAQLMTEPINALTAPRFYHQNQGELSVDGLGWVWQCNMFAHFCLFRALQSSLEASPTGGRVVWASSLEASPTFYESDDWQLTNTAHSYESSKYQIDLIATHLDLVARRALEVDPTSRPVRHFISEPGVCSTNVSIALTGPVLEIFKVWAFYIARFLGSVHHTIEPYKAAVASVHLILAPLWFFALSSQPVRYGAETDWWGKERVGLSPVKRWDENCALGEVLLRKCDALYQNLRAQERGMMDTDL</sequence>
<dbReference type="FunFam" id="3.20.20.60:FF:000003">
    <property type="entry name" value="3-methyl-2-oxobutanoate hydroxymethyltransferase"/>
    <property type="match status" value="1"/>
</dbReference>
<dbReference type="UniPathway" id="UPA00028">
    <property type="reaction ID" value="UER00003"/>
</dbReference>
<comment type="pathway">
    <text evidence="1 6">Cofactor biosynthesis; (R)-pantothenate biosynthesis; (R)-pantoate from 3-methyl-2-oxobutanoate: step 1/2.</text>
</comment>
<dbReference type="EMBL" id="JAACJO010000001">
    <property type="protein sequence ID" value="KAF5363776.1"/>
    <property type="molecule type" value="Genomic_DNA"/>
</dbReference>
<evidence type="ECO:0000256" key="7">
    <source>
        <dbReference type="SAM" id="MobiDB-lite"/>
    </source>
</evidence>
<dbReference type="CDD" id="cd06557">
    <property type="entry name" value="KPHMT-like"/>
    <property type="match status" value="1"/>
</dbReference>
<dbReference type="InterPro" id="IPR003700">
    <property type="entry name" value="Pantoate_hydroxy_MeTrfase"/>
</dbReference>
<dbReference type="AlphaFoldDB" id="A0A8H5GFC9"/>
<evidence type="ECO:0000313" key="9">
    <source>
        <dbReference type="Proteomes" id="UP000559027"/>
    </source>
</evidence>
<proteinExistence type="inferred from homology"/>
<dbReference type="GO" id="GO:0005739">
    <property type="term" value="C:mitochondrion"/>
    <property type="evidence" value="ECO:0007669"/>
    <property type="project" value="TreeGrafter"/>
</dbReference>
<evidence type="ECO:0000256" key="2">
    <source>
        <dbReference type="ARBA" id="ARBA00008676"/>
    </source>
</evidence>
<dbReference type="InterPro" id="IPR015813">
    <property type="entry name" value="Pyrv/PenolPyrv_kinase-like_dom"/>
</dbReference>
<dbReference type="GO" id="GO:0003864">
    <property type="term" value="F:3-methyl-2-oxobutanoate hydroxymethyltransferase activity"/>
    <property type="evidence" value="ECO:0007669"/>
    <property type="project" value="UniProtKB-EC"/>
</dbReference>
<comment type="caution">
    <text evidence="8">The sequence shown here is derived from an EMBL/GenBank/DDBJ whole genome shotgun (WGS) entry which is preliminary data.</text>
</comment>
<dbReference type="NCBIfam" id="NF001452">
    <property type="entry name" value="PRK00311.1"/>
    <property type="match status" value="1"/>
</dbReference>
<keyword evidence="4 6" id="KW-0808">Transferase</keyword>
<dbReference type="SUPFAM" id="SSF51735">
    <property type="entry name" value="NAD(P)-binding Rossmann-fold domains"/>
    <property type="match status" value="1"/>
</dbReference>
<dbReference type="OrthoDB" id="425211at2759"/>
<keyword evidence="9" id="KW-1185">Reference proteome</keyword>
<name>A0A8H5GFC9_9AGAR</name>
<dbReference type="GO" id="GO:0000287">
    <property type="term" value="F:magnesium ion binding"/>
    <property type="evidence" value="ECO:0007669"/>
    <property type="project" value="TreeGrafter"/>
</dbReference>
<dbReference type="PANTHER" id="PTHR20881">
    <property type="entry name" value="3-METHYL-2-OXOBUTANOATE HYDROXYMETHYLTRANSFERASE"/>
    <property type="match status" value="1"/>
</dbReference>
<evidence type="ECO:0000256" key="3">
    <source>
        <dbReference type="ARBA" id="ARBA00012618"/>
    </source>
</evidence>
<dbReference type="InterPro" id="IPR036291">
    <property type="entry name" value="NAD(P)-bd_dom_sf"/>
</dbReference>
<gene>
    <name evidence="8" type="ORF">D9756_000882</name>
</gene>
<protein>
    <recommendedName>
        <fullName evidence="3 6">3-methyl-2-oxobutanoate hydroxymethyltransferase</fullName>
        <ecNumber evidence="3 6">2.1.2.11</ecNumber>
    </recommendedName>
</protein>
<dbReference type="GO" id="GO:0015940">
    <property type="term" value="P:pantothenate biosynthetic process"/>
    <property type="evidence" value="ECO:0007669"/>
    <property type="project" value="UniProtKB-UniPathway"/>
</dbReference>
<dbReference type="SUPFAM" id="SSF51621">
    <property type="entry name" value="Phosphoenolpyruvate/pyruvate domain"/>
    <property type="match status" value="1"/>
</dbReference>
<dbReference type="InterPro" id="IPR040442">
    <property type="entry name" value="Pyrv_kinase-like_dom_sf"/>
</dbReference>
<evidence type="ECO:0000256" key="6">
    <source>
        <dbReference type="RuleBase" id="RU362100"/>
    </source>
</evidence>
<evidence type="ECO:0000313" key="8">
    <source>
        <dbReference type="EMBL" id="KAF5363776.1"/>
    </source>
</evidence>
<evidence type="ECO:0000256" key="5">
    <source>
        <dbReference type="ARBA" id="ARBA00049172"/>
    </source>
</evidence>
<dbReference type="HAMAP" id="MF_00156">
    <property type="entry name" value="PanB"/>
    <property type="match status" value="1"/>
</dbReference>
<dbReference type="EC" id="2.1.2.11" evidence="3 6"/>
<evidence type="ECO:0000256" key="1">
    <source>
        <dbReference type="ARBA" id="ARBA00005033"/>
    </source>
</evidence>
<dbReference type="PANTHER" id="PTHR20881:SF0">
    <property type="entry name" value="3-METHYL-2-OXOBUTANOATE HYDROXYMETHYLTRANSFERASE"/>
    <property type="match status" value="1"/>
</dbReference>
<keyword evidence="6" id="KW-0566">Pantothenate biosynthesis</keyword>
<organism evidence="8 9">
    <name type="scientific">Leucocoprinus leucothites</name>
    <dbReference type="NCBI Taxonomy" id="201217"/>
    <lineage>
        <taxon>Eukaryota</taxon>
        <taxon>Fungi</taxon>
        <taxon>Dikarya</taxon>
        <taxon>Basidiomycota</taxon>
        <taxon>Agaricomycotina</taxon>
        <taxon>Agaricomycetes</taxon>
        <taxon>Agaricomycetidae</taxon>
        <taxon>Agaricales</taxon>
        <taxon>Agaricineae</taxon>
        <taxon>Agaricaceae</taxon>
        <taxon>Leucocoprinus</taxon>
    </lineage>
</organism>
<comment type="similarity">
    <text evidence="2 6">Belongs to the PanB family.</text>
</comment>
<dbReference type="Proteomes" id="UP000559027">
    <property type="component" value="Unassembled WGS sequence"/>
</dbReference>
<comment type="function">
    <text evidence="6">Catalyzes the reversible reaction in which hydroxymethyl group from 5,10-methylenetetrahydrofolate is transferred onto alpha-ketoisovalerate to form ketopantoate.</text>
</comment>
<dbReference type="NCBIfam" id="TIGR00222">
    <property type="entry name" value="panB"/>
    <property type="match status" value="1"/>
</dbReference>
<feature type="region of interest" description="Disordered" evidence="7">
    <location>
        <begin position="33"/>
        <end position="52"/>
    </location>
</feature>
<dbReference type="Gene3D" id="3.20.20.60">
    <property type="entry name" value="Phosphoenolpyruvate-binding domains"/>
    <property type="match status" value="1"/>
</dbReference>
<reference evidence="8 9" key="1">
    <citation type="journal article" date="2020" name="ISME J.">
        <title>Uncovering the hidden diversity of litter-decomposition mechanisms in mushroom-forming fungi.</title>
        <authorList>
            <person name="Floudas D."/>
            <person name="Bentzer J."/>
            <person name="Ahren D."/>
            <person name="Johansson T."/>
            <person name="Persson P."/>
            <person name="Tunlid A."/>
        </authorList>
    </citation>
    <scope>NUCLEOTIDE SEQUENCE [LARGE SCALE GENOMIC DNA]</scope>
    <source>
        <strain evidence="8 9">CBS 146.42</strain>
    </source>
</reference>
<evidence type="ECO:0000256" key="4">
    <source>
        <dbReference type="ARBA" id="ARBA00022679"/>
    </source>
</evidence>
<accession>A0A8H5GFC9</accession>